<name>A0AAD0JT01_9ACTN</name>
<dbReference type="InterPro" id="IPR001647">
    <property type="entry name" value="HTH_TetR"/>
</dbReference>
<evidence type="ECO:0000256" key="1">
    <source>
        <dbReference type="ARBA" id="ARBA00023015"/>
    </source>
</evidence>
<evidence type="ECO:0000256" key="2">
    <source>
        <dbReference type="ARBA" id="ARBA00023125"/>
    </source>
</evidence>
<dbReference type="EMBL" id="CP015453">
    <property type="protein sequence ID" value="AWH95226.1"/>
    <property type="molecule type" value="Genomic_DNA"/>
</dbReference>
<dbReference type="GO" id="GO:0003677">
    <property type="term" value="F:DNA binding"/>
    <property type="evidence" value="ECO:0007669"/>
    <property type="project" value="UniProtKB-UniRule"/>
</dbReference>
<dbReference type="Pfam" id="PF00440">
    <property type="entry name" value="TetR_N"/>
    <property type="match status" value="1"/>
</dbReference>
<evidence type="ECO:0000313" key="7">
    <source>
        <dbReference type="Proteomes" id="UP000244903"/>
    </source>
</evidence>
<sequence length="181" mass="19497">MGEHRDAKRRALLDAARSMLSEAPGTPPDINDLTARAGMTRSNFYTYFSSRAELIVAVAEDLMPRWISTVTEAVRDAGGGRRGVVAYVHTTLDLVAAGDHAILTALAAQLPDGAARERLNRMHAEMTTPLRESLAESSRSDPELTTELVMAVTFKASELIEGGRPLTEVLTAVDALIDPPV</sequence>
<dbReference type="SUPFAM" id="SSF46689">
    <property type="entry name" value="Homeodomain-like"/>
    <property type="match status" value="1"/>
</dbReference>
<dbReference type="RefSeq" id="WP_107748364.1">
    <property type="nucleotide sequence ID" value="NZ_CP015453.1"/>
</dbReference>
<evidence type="ECO:0000259" key="5">
    <source>
        <dbReference type="PROSITE" id="PS50977"/>
    </source>
</evidence>
<organism evidence="6 7">
    <name type="scientific">Dietzia psychralcaliphila</name>
    <dbReference type="NCBI Taxonomy" id="139021"/>
    <lineage>
        <taxon>Bacteria</taxon>
        <taxon>Bacillati</taxon>
        <taxon>Actinomycetota</taxon>
        <taxon>Actinomycetes</taxon>
        <taxon>Mycobacteriales</taxon>
        <taxon>Dietziaceae</taxon>
        <taxon>Dietzia</taxon>
    </lineage>
</organism>
<gene>
    <name evidence="6" type="ORF">A6048_06730</name>
</gene>
<dbReference type="AlphaFoldDB" id="A0AAD0JT01"/>
<keyword evidence="1" id="KW-0805">Transcription regulation</keyword>
<proteinExistence type="predicted"/>
<dbReference type="PANTHER" id="PTHR47506">
    <property type="entry name" value="TRANSCRIPTIONAL REGULATORY PROTEIN"/>
    <property type="match status" value="1"/>
</dbReference>
<evidence type="ECO:0000313" key="6">
    <source>
        <dbReference type="EMBL" id="AWH95226.1"/>
    </source>
</evidence>
<evidence type="ECO:0000256" key="3">
    <source>
        <dbReference type="ARBA" id="ARBA00023163"/>
    </source>
</evidence>
<keyword evidence="3" id="KW-0804">Transcription</keyword>
<dbReference type="Gene3D" id="1.10.357.10">
    <property type="entry name" value="Tetracycline Repressor, domain 2"/>
    <property type="match status" value="1"/>
</dbReference>
<dbReference type="PRINTS" id="PR00455">
    <property type="entry name" value="HTHTETR"/>
</dbReference>
<dbReference type="PANTHER" id="PTHR47506:SF1">
    <property type="entry name" value="HTH-TYPE TRANSCRIPTIONAL REGULATOR YJDC"/>
    <property type="match status" value="1"/>
</dbReference>
<keyword evidence="2 4" id="KW-0238">DNA-binding</keyword>
<dbReference type="InterPro" id="IPR009057">
    <property type="entry name" value="Homeodomain-like_sf"/>
</dbReference>
<evidence type="ECO:0000256" key="4">
    <source>
        <dbReference type="PROSITE-ProRule" id="PRU00335"/>
    </source>
</evidence>
<dbReference type="PROSITE" id="PS50977">
    <property type="entry name" value="HTH_TETR_2"/>
    <property type="match status" value="1"/>
</dbReference>
<feature type="domain" description="HTH tetR-type" evidence="5">
    <location>
        <begin position="6"/>
        <end position="66"/>
    </location>
</feature>
<reference evidence="6 7" key="1">
    <citation type="submission" date="2016-04" db="EMBL/GenBank/DDBJ databases">
        <title>Complete genome sequence of the haloalkaliphilic hydrocarbon-degrading bacterium Dietzia psychralcaliphila ILA-1T, isolated from a drain of a fish product-processing plant.</title>
        <authorList>
            <person name="Zhao J."/>
            <person name="Hu B."/>
            <person name="Geng S."/>
            <person name="Nie Y."/>
            <person name="Tang Y."/>
        </authorList>
    </citation>
    <scope>NUCLEOTIDE SEQUENCE [LARGE SCALE GENOMIC DNA]</scope>
    <source>
        <strain evidence="6 7">ILA-1</strain>
    </source>
</reference>
<feature type="DNA-binding region" description="H-T-H motif" evidence="4">
    <location>
        <begin position="29"/>
        <end position="48"/>
    </location>
</feature>
<dbReference type="Proteomes" id="UP000244903">
    <property type="component" value="Chromosome"/>
</dbReference>
<protein>
    <recommendedName>
        <fullName evidence="5">HTH tetR-type domain-containing protein</fullName>
    </recommendedName>
</protein>
<keyword evidence="7" id="KW-1185">Reference proteome</keyword>
<dbReference type="KEGG" id="dpc:A6048_06730"/>
<accession>A0AAD0JT01</accession>